<sequence length="80" mass="8635">MQLATIGAARCVRNSPPDPANKLDAMEQLHPEDNSPAIEVLDGQTTVEELLADLGFEWRPQYVGDLGQPAGGQFSQPALF</sequence>
<proteinExistence type="predicted"/>
<protein>
    <submittedName>
        <fullName evidence="1">Uncharacterized protein</fullName>
    </submittedName>
</protein>
<organism evidence="1 2">
    <name type="scientific">Pseudarthrobacter equi</name>
    <dbReference type="NCBI Taxonomy" id="728066"/>
    <lineage>
        <taxon>Bacteria</taxon>
        <taxon>Bacillati</taxon>
        <taxon>Actinomycetota</taxon>
        <taxon>Actinomycetes</taxon>
        <taxon>Micrococcales</taxon>
        <taxon>Micrococcaceae</taxon>
        <taxon>Pseudarthrobacter</taxon>
    </lineage>
</organism>
<dbReference type="Proteomes" id="UP000198751">
    <property type="component" value="Chromosome I"/>
</dbReference>
<evidence type="ECO:0000313" key="1">
    <source>
        <dbReference type="EMBL" id="SDS68528.1"/>
    </source>
</evidence>
<keyword evidence="2" id="KW-1185">Reference proteome</keyword>
<dbReference type="EMBL" id="LT629779">
    <property type="protein sequence ID" value="SDS68528.1"/>
    <property type="molecule type" value="Genomic_DNA"/>
</dbReference>
<dbReference type="AlphaFoldDB" id="A0A1H1U7Q3"/>
<dbReference type="RefSeq" id="WP_091717455.1">
    <property type="nucleotide sequence ID" value="NZ_LT629779.1"/>
</dbReference>
<accession>A0A1H1U7Q3</accession>
<evidence type="ECO:0000313" key="2">
    <source>
        <dbReference type="Proteomes" id="UP000198751"/>
    </source>
</evidence>
<gene>
    <name evidence="1" type="ORF">SAMN04489743_0609</name>
</gene>
<name>A0A1H1U7Q3_9MICC</name>
<dbReference type="OrthoDB" id="4954526at2"/>
<reference evidence="2" key="1">
    <citation type="submission" date="2016-10" db="EMBL/GenBank/DDBJ databases">
        <authorList>
            <person name="Varghese N."/>
            <person name="Submissions S."/>
        </authorList>
    </citation>
    <scope>NUCLEOTIDE SEQUENCE [LARGE SCALE GENOMIC DNA]</scope>
    <source>
        <strain evidence="2">IMMIB L-1606</strain>
    </source>
</reference>